<accession>A0A2T2WK26</accession>
<reference evidence="1 2" key="1">
    <citation type="journal article" date="2014" name="BMC Genomics">
        <title>Comparison of environmental and isolate Sulfobacillus genomes reveals diverse carbon, sulfur, nitrogen, and hydrogen metabolisms.</title>
        <authorList>
            <person name="Justice N.B."/>
            <person name="Norman A."/>
            <person name="Brown C.T."/>
            <person name="Singh A."/>
            <person name="Thomas B.C."/>
            <person name="Banfield J.F."/>
        </authorList>
    </citation>
    <scope>NUCLEOTIDE SEQUENCE [LARGE SCALE GENOMIC DNA]</scope>
    <source>
        <strain evidence="1">AMDSBA3</strain>
    </source>
</reference>
<comment type="caution">
    <text evidence="1">The sequence shown here is derived from an EMBL/GenBank/DDBJ whole genome shotgun (WGS) entry which is preliminary data.</text>
</comment>
<dbReference type="AlphaFoldDB" id="A0A2T2WK26"/>
<dbReference type="Proteomes" id="UP000241848">
    <property type="component" value="Unassembled WGS sequence"/>
</dbReference>
<sequence>MTTLITDWAVWDRKKQYVAVWQDGLLEPMGGCNNLKNPIAPLAIGLNRLLHFGKPLRRDQ</sequence>
<name>A0A2T2WK26_9FIRM</name>
<evidence type="ECO:0000313" key="2">
    <source>
        <dbReference type="Proteomes" id="UP000241848"/>
    </source>
</evidence>
<gene>
    <name evidence="1" type="ORF">C7B45_05930</name>
</gene>
<evidence type="ECO:0000313" key="1">
    <source>
        <dbReference type="EMBL" id="PSR22598.1"/>
    </source>
</evidence>
<protein>
    <submittedName>
        <fullName evidence="1">Uncharacterized protein</fullName>
    </submittedName>
</protein>
<proteinExistence type="predicted"/>
<organism evidence="1 2">
    <name type="scientific">Sulfobacillus acidophilus</name>
    <dbReference type="NCBI Taxonomy" id="53633"/>
    <lineage>
        <taxon>Bacteria</taxon>
        <taxon>Bacillati</taxon>
        <taxon>Bacillota</taxon>
        <taxon>Clostridia</taxon>
        <taxon>Eubacteriales</taxon>
        <taxon>Clostridiales Family XVII. Incertae Sedis</taxon>
        <taxon>Sulfobacillus</taxon>
    </lineage>
</organism>
<dbReference type="EMBL" id="PXYV01000014">
    <property type="protein sequence ID" value="PSR22598.1"/>
    <property type="molecule type" value="Genomic_DNA"/>
</dbReference>